<dbReference type="PANTHER" id="PTHR32305:SF15">
    <property type="entry name" value="PROTEIN RHSA-RELATED"/>
    <property type="match status" value="1"/>
</dbReference>
<dbReference type="NCBIfam" id="TIGR01643">
    <property type="entry name" value="YD_repeat_2x"/>
    <property type="match status" value="1"/>
</dbReference>
<dbReference type="PANTHER" id="PTHR32305">
    <property type="match status" value="1"/>
</dbReference>
<dbReference type="NCBIfam" id="TIGR03696">
    <property type="entry name" value="Rhs_assc_core"/>
    <property type="match status" value="1"/>
</dbReference>
<gene>
    <name evidence="2" type="ORF">Abiwalacus_18150</name>
</gene>
<dbReference type="Proteomes" id="UP001062263">
    <property type="component" value="Chromosome"/>
</dbReference>
<evidence type="ECO:0000256" key="1">
    <source>
        <dbReference type="SAM" id="MobiDB-lite"/>
    </source>
</evidence>
<dbReference type="Pfam" id="PF05593">
    <property type="entry name" value="RHS_repeat"/>
    <property type="match status" value="2"/>
</dbReference>
<dbReference type="InterPro" id="IPR022385">
    <property type="entry name" value="Rhs_assc_core"/>
</dbReference>
<reference evidence="2" key="1">
    <citation type="submission" date="2022-06" db="EMBL/GenBank/DDBJ databases">
        <title>Akkermansia biwalacus sp. nov., an anaerobic mucin-degrading bacterium isolated from human intestine.</title>
        <authorList>
            <person name="Kobayashi Y."/>
            <person name="Inoue S."/>
            <person name="Kawahara T."/>
            <person name="Kohda N."/>
        </authorList>
    </citation>
    <scope>NUCLEOTIDE SEQUENCE</scope>
    <source>
        <strain evidence="2">WON2089</strain>
    </source>
</reference>
<feature type="region of interest" description="Disordered" evidence="1">
    <location>
        <begin position="1"/>
        <end position="20"/>
    </location>
</feature>
<sequence length="1725" mass="193939">MRMARSSTPLTPSSNSGPALRYNHPMAWSASFSQDERRVTVKRPSGSHIYFKAEMGSSEASPVGSSRKLSYRVRLLNQDLTPNTQGTPAYMDMVLPSGMSLRFSAATGEVVSVTSSSGNTMSAEEYARKVQVAYNPDGSLSSVYSRAQGLMRSIPGNNSLALEWYAPGNVSASHDGEFVVTGEPYKTALYETSMENGVKVTYITNQRVGQEPHFIERREEGNKVSIIKGEGDERIVRTIERNALPGSKWERIETIRGINDSQPSRSTRTVKKYTDGGWLTISSTEGYNTSSEQTTLYTYNDQFRVSLEIKPNGGYTRYEYDDQGRVVLQATPWAGGGERGTRTTYADLRFNDFRPAMEKEVIIAPDGTETVLNQRSYTYEDSPEVNRTTVTETALGSDQVHTSVSETYGEAAQYPYARGRQKMRQGIDGVQTVYTYEAASDHGAVHKVIETVQANGSIVPGQSTKSVQYIAENGTTTRKEQYVHTGEDWSLISTEDYEYDAELKRIKTTKGNGRFSTTEWMCCGPLTETDEDGVVTTYGYNSAKQLVETIRSATETTPETIISHTCDAVGRILSTRRDVGPMTTTESMKYDDLGRMVSSTDILGRVTRTEYSKDGLTTTVTAPSGATLVTQTYYDGTTIMEGGTGQREMETRLELTEEGILTTTLSKGVILSRTLENGFGQTIRQEQPHTKGGFIVTRNLYNDKGQSVRSQTENMAPTVTVYHELGEAVKQTVLLDESHPDDPSRNRISETFSCYRVREDGVYQVQTSTTYNADGLPLTQITESMVSQFNPLLESKTLSTDVYGQQSVQWTEYTAPTKRTRFSRIPTSEITAQSLVVDGFTLSQTDHMGIHSSQERSYTTTGTILKKTDGRGNTTITETDLAQRPVKVADAAGNVTTTSYRSCCDSIACITDALGGTVCYSYDIRGRKTAEYGTAVHPVCFSYNGADQRISLTTFRVGERDITTDPSGRTDGDTTTWLYDEATGLELKKTYADDSFVSKTYDDLNRLKTLTKARGIVTTYAYTPLTGELISVTHNDGTPGWQFSYNHLGQMTSVQDASGLRELTYDAFGRMIQDTSFSMVESLLQEDFDLFGRPAGYRLMIGTRTVQHSHLDYDSKGIIMEMNLEGLASPFTWEYDETSGFLNRFTYPNGMVRSNTYHPKLNLLASIGYEKTQNGQTVAAHQYEYDHLMRPVQRRDSWEAATPVTTRDFTYNSRSELVEDRIGQDGSFSYQYDNIGNRKSARELEEEVSYEANQLNQYTDVTGETELFTPSFDPDGNQTRIRTSVGIWEVSYDANNRPVSFTSEDGRITVTCGYDYQGRRFEKKVIINGSTSSHSWFLYRDYLQVAELDLMRPEPGLVQSYLWDPTDPRATRILMMTCWKENGMADGEHLFFTHDALKNVTSIFDGEQTRRARYEYAPFGCLLTAEGDMSLQNRFRFSCEFMDDELGLVYYNYRHLNPLDGKWINRDPIQEQGGWNLYGVGGNALYISFDYLGLWLSRRHRRLTRRPLSTYQFYLIISGTEISFTIKEELLEIIVEANVDTDSGEMGENQAYHYCTGLNDKKEQNIETIYKHSKLNYIETLSKESEKFYEKISKEKISSGDCKEALKNLGHLNHMWQDYYAHGVEADDTKKSIIGKIKGSPDAPQMIPVSFGSMGFKGGHGGFWRLINPFSRVEPGDRADDSDVRKGQAKSYTKLHSDTFLKSWFTKCKCHFYRKEINQHGGNCQ</sequence>
<name>A0ABM7ZHG1_9BACT</name>
<evidence type="ECO:0000313" key="2">
    <source>
        <dbReference type="EMBL" id="BDL44241.1"/>
    </source>
</evidence>
<evidence type="ECO:0000313" key="3">
    <source>
        <dbReference type="Proteomes" id="UP001062263"/>
    </source>
</evidence>
<dbReference type="InterPro" id="IPR031325">
    <property type="entry name" value="RHS_repeat"/>
</dbReference>
<dbReference type="EMBL" id="AP025943">
    <property type="protein sequence ID" value="BDL44241.1"/>
    <property type="molecule type" value="Genomic_DNA"/>
</dbReference>
<dbReference type="InterPro" id="IPR050708">
    <property type="entry name" value="T6SS_VgrG/RHS"/>
</dbReference>
<dbReference type="Gene3D" id="2.180.10.10">
    <property type="entry name" value="RHS repeat-associated core"/>
    <property type="match status" value="1"/>
</dbReference>
<keyword evidence="3" id="KW-1185">Reference proteome</keyword>
<protein>
    <recommendedName>
        <fullName evidence="4">Sugar-binding protein</fullName>
    </recommendedName>
</protein>
<organism evidence="2 3">
    <name type="scientific">Akkermansia biwaensis</name>
    <dbReference type="NCBI Taxonomy" id="2946555"/>
    <lineage>
        <taxon>Bacteria</taxon>
        <taxon>Pseudomonadati</taxon>
        <taxon>Verrucomicrobiota</taxon>
        <taxon>Verrucomicrobiia</taxon>
        <taxon>Verrucomicrobiales</taxon>
        <taxon>Akkermansiaceae</taxon>
        <taxon>Akkermansia</taxon>
    </lineage>
</organism>
<feature type="compositionally biased region" description="Polar residues" evidence="1">
    <location>
        <begin position="1"/>
        <end position="17"/>
    </location>
</feature>
<proteinExistence type="predicted"/>
<evidence type="ECO:0008006" key="4">
    <source>
        <dbReference type="Google" id="ProtNLM"/>
    </source>
</evidence>
<accession>A0ABM7ZHG1</accession>
<dbReference type="InterPro" id="IPR006530">
    <property type="entry name" value="YD"/>
</dbReference>